<dbReference type="Proteomes" id="UP000321947">
    <property type="component" value="Unassembled WGS sequence"/>
</dbReference>
<evidence type="ECO:0000256" key="2">
    <source>
        <dbReference type="PROSITE-ProRule" id="PRU00708"/>
    </source>
</evidence>
<comment type="caution">
    <text evidence="3">The sequence shown here is derived from an EMBL/GenBank/DDBJ whole genome shotgun (WGS) entry which is preliminary data.</text>
</comment>
<gene>
    <name evidence="4" type="ORF">E5676_scaffold455G002220</name>
    <name evidence="3" type="ORF">E6C27_scaffold285G002110</name>
</gene>
<evidence type="ECO:0000313" key="5">
    <source>
        <dbReference type="Proteomes" id="UP000321393"/>
    </source>
</evidence>
<dbReference type="Pfam" id="PF05631">
    <property type="entry name" value="MFS_5"/>
    <property type="match status" value="1"/>
</dbReference>
<evidence type="ECO:0000313" key="3">
    <source>
        <dbReference type="EMBL" id="KAA0035543.1"/>
    </source>
</evidence>
<reference evidence="5 6" key="1">
    <citation type="submission" date="2019-08" db="EMBL/GenBank/DDBJ databases">
        <title>Draft genome sequences of two oriental melons (Cucumis melo L. var makuwa).</title>
        <authorList>
            <person name="Kwon S.-Y."/>
        </authorList>
    </citation>
    <scope>NUCLEOTIDE SEQUENCE [LARGE SCALE GENOMIC DNA]</scope>
    <source>
        <strain evidence="6">cv. Chang Bougi</strain>
        <strain evidence="5">cv. SW 3</strain>
        <tissue evidence="3">Leaf</tissue>
    </source>
</reference>
<dbReference type="InterPro" id="IPR046960">
    <property type="entry name" value="PPR_At4g14850-like_plant"/>
</dbReference>
<dbReference type="OrthoDB" id="1436350at2759"/>
<dbReference type="EMBL" id="SSTE01019907">
    <property type="protein sequence ID" value="KAA0035543.1"/>
    <property type="molecule type" value="Genomic_DNA"/>
</dbReference>
<dbReference type="InterPro" id="IPR002885">
    <property type="entry name" value="PPR_rpt"/>
</dbReference>
<name>A0A5A7SY97_CUCMM</name>
<dbReference type="GO" id="GO:0003723">
    <property type="term" value="F:RNA binding"/>
    <property type="evidence" value="ECO:0007669"/>
    <property type="project" value="InterPro"/>
</dbReference>
<dbReference type="PROSITE" id="PS51375">
    <property type="entry name" value="PPR"/>
    <property type="match status" value="1"/>
</dbReference>
<dbReference type="NCBIfam" id="TIGR00756">
    <property type="entry name" value="PPR"/>
    <property type="match status" value="1"/>
</dbReference>
<dbReference type="PANTHER" id="PTHR47926">
    <property type="entry name" value="PENTATRICOPEPTIDE REPEAT-CONTAINING PROTEIN"/>
    <property type="match status" value="1"/>
</dbReference>
<accession>A0A5A7SY97</accession>
<sequence>MPMGCFFMECSSLCLHQQFQFVDAIKLFDEFPQRDVGCWNAVISCYFKDGKAETALKMFDKMKELGFEPNSLTFTVVVSSCTRLLNLKRVDSLSLGPVAPFDVAACFLAIGMTIIMTSWTENYRDPSERGFAHPV</sequence>
<dbReference type="InterPro" id="IPR008509">
    <property type="entry name" value="MOT2/MFSD5"/>
</dbReference>
<dbReference type="GO" id="GO:0015098">
    <property type="term" value="F:molybdate ion transmembrane transporter activity"/>
    <property type="evidence" value="ECO:0007669"/>
    <property type="project" value="InterPro"/>
</dbReference>
<feature type="repeat" description="PPR" evidence="2">
    <location>
        <begin position="35"/>
        <end position="69"/>
    </location>
</feature>
<dbReference type="InterPro" id="IPR011990">
    <property type="entry name" value="TPR-like_helical_dom_sf"/>
</dbReference>
<dbReference type="GO" id="GO:0009451">
    <property type="term" value="P:RNA modification"/>
    <property type="evidence" value="ECO:0007669"/>
    <property type="project" value="InterPro"/>
</dbReference>
<dbReference type="GO" id="GO:0016020">
    <property type="term" value="C:membrane"/>
    <property type="evidence" value="ECO:0007669"/>
    <property type="project" value="InterPro"/>
</dbReference>
<evidence type="ECO:0000313" key="6">
    <source>
        <dbReference type="Proteomes" id="UP000321947"/>
    </source>
</evidence>
<organism evidence="3 5">
    <name type="scientific">Cucumis melo var. makuwa</name>
    <name type="common">Oriental melon</name>
    <dbReference type="NCBI Taxonomy" id="1194695"/>
    <lineage>
        <taxon>Eukaryota</taxon>
        <taxon>Viridiplantae</taxon>
        <taxon>Streptophyta</taxon>
        <taxon>Embryophyta</taxon>
        <taxon>Tracheophyta</taxon>
        <taxon>Spermatophyta</taxon>
        <taxon>Magnoliopsida</taxon>
        <taxon>eudicotyledons</taxon>
        <taxon>Gunneridae</taxon>
        <taxon>Pentapetalae</taxon>
        <taxon>rosids</taxon>
        <taxon>fabids</taxon>
        <taxon>Cucurbitales</taxon>
        <taxon>Cucurbitaceae</taxon>
        <taxon>Benincaseae</taxon>
        <taxon>Cucumis</taxon>
    </lineage>
</organism>
<dbReference type="Pfam" id="PF13041">
    <property type="entry name" value="PPR_2"/>
    <property type="match status" value="1"/>
</dbReference>
<evidence type="ECO:0000313" key="4">
    <source>
        <dbReference type="EMBL" id="TYK30992.1"/>
    </source>
</evidence>
<dbReference type="Proteomes" id="UP000321393">
    <property type="component" value="Unassembled WGS sequence"/>
</dbReference>
<keyword evidence="1" id="KW-0677">Repeat</keyword>
<evidence type="ECO:0000256" key="1">
    <source>
        <dbReference type="ARBA" id="ARBA00022737"/>
    </source>
</evidence>
<protein>
    <submittedName>
        <fullName evidence="3">Pentatricopeptide repeat-containing protein</fullName>
    </submittedName>
</protein>
<dbReference type="Gene3D" id="1.25.40.10">
    <property type="entry name" value="Tetratricopeptide repeat domain"/>
    <property type="match status" value="1"/>
</dbReference>
<dbReference type="PANTHER" id="PTHR47926:SF359">
    <property type="entry name" value="PENTACOTRIPEPTIDE-REPEAT REGION OF PRORP DOMAIN-CONTAINING PROTEIN"/>
    <property type="match status" value="1"/>
</dbReference>
<proteinExistence type="predicted"/>
<dbReference type="AlphaFoldDB" id="A0A5A7SY97"/>
<dbReference type="EMBL" id="SSTD01000141">
    <property type="protein sequence ID" value="TYK30992.1"/>
    <property type="molecule type" value="Genomic_DNA"/>
</dbReference>